<sequence>MTKANLEQDSAVKRGKRPQREPSGLNEDSLRDQDNEEDIGPIHSLTSRKRRRRVIVDSDDDSEEEAGPSMLKGPSVVDKVLPSVEGNELGLDDYDEIDAILDFQLDIVDDIGEVGDDEFIPGPDDIEEGDDDSEEVVLPTTSPTPPTQVNDRFAQILRDVVTRLVEWAKGHDFYKLDPKDRPMTFGYWTLLCRVSVDFLVSLYLPAIPIQVQDLIAKSEWSLEDFASFPRVGSDKRQGIYGDFAKGALRGPSDMDVYVGSARRLKPRTGCHTNLAENYTVQTLPDRHKRSFHYRQICREGVEVDFRRCAAFGTPIPGGYLLLLEGIFMILFDTYQYPGYVSAWATRSSYRLVKEIRESLNLPSVPWRGMNAAWPLRQGFYNEVARSMSQCCNPACDKMTYPEALRPEGAPKYVRQNGNPGDPLGPYLCDFCGRYREWHKGKLPDAEVLAKVAARKAAREAAGGGSDVPCADCGRLESQLPLHRSVLRDGRVVHYQRTFRIHGKLPGKLLCEACWFFFDKNGRMRTPKEREQLLAVQTSVAIREAGGELLCENQHCKAPEVAGQRHHIANSATGQSSVVTAIAGMSKRLMRVIRLDTELTRSSVSFYAVSVKGAGCPAPGQRPVPRSCKI</sequence>
<evidence type="ECO:0000256" key="1">
    <source>
        <dbReference type="SAM" id="MobiDB-lite"/>
    </source>
</evidence>
<gene>
    <name evidence="2" type="ORF">ATEG_06374</name>
</gene>
<organism evidence="2 3">
    <name type="scientific">Aspergillus terreus (strain NIH 2624 / FGSC A1156)</name>
    <dbReference type="NCBI Taxonomy" id="341663"/>
    <lineage>
        <taxon>Eukaryota</taxon>
        <taxon>Fungi</taxon>
        <taxon>Dikarya</taxon>
        <taxon>Ascomycota</taxon>
        <taxon>Pezizomycotina</taxon>
        <taxon>Eurotiomycetes</taxon>
        <taxon>Eurotiomycetidae</taxon>
        <taxon>Eurotiales</taxon>
        <taxon>Aspergillaceae</taxon>
        <taxon>Aspergillus</taxon>
        <taxon>Aspergillus subgen. Circumdati</taxon>
    </lineage>
</organism>
<protein>
    <submittedName>
        <fullName evidence="2">Uncharacterized protein</fullName>
    </submittedName>
</protein>
<dbReference type="RefSeq" id="XP_001215552.1">
    <property type="nucleotide sequence ID" value="XM_001215552.1"/>
</dbReference>
<accession>Q0CIW0</accession>
<feature type="compositionally biased region" description="Acidic residues" evidence="1">
    <location>
        <begin position="57"/>
        <end position="66"/>
    </location>
</feature>
<dbReference type="eggNOG" id="ENOG502SZEF">
    <property type="taxonomic scope" value="Eukaryota"/>
</dbReference>
<evidence type="ECO:0000313" key="2">
    <source>
        <dbReference type="EMBL" id="EAU32918.1"/>
    </source>
</evidence>
<dbReference type="GeneID" id="4322455"/>
<dbReference type="HOGENOM" id="CLU_434727_0_0_1"/>
<dbReference type="Proteomes" id="UP000007963">
    <property type="component" value="Unassembled WGS sequence"/>
</dbReference>
<dbReference type="AlphaFoldDB" id="Q0CIW0"/>
<dbReference type="EMBL" id="CH476602">
    <property type="protein sequence ID" value="EAU32918.1"/>
    <property type="molecule type" value="Genomic_DNA"/>
</dbReference>
<proteinExistence type="predicted"/>
<feature type="region of interest" description="Disordered" evidence="1">
    <location>
        <begin position="1"/>
        <end position="76"/>
    </location>
</feature>
<name>Q0CIW0_ASPTN</name>
<reference evidence="3" key="1">
    <citation type="submission" date="2005-09" db="EMBL/GenBank/DDBJ databases">
        <title>Annotation of the Aspergillus terreus NIH2624 genome.</title>
        <authorList>
            <person name="Birren B.W."/>
            <person name="Lander E.S."/>
            <person name="Galagan J.E."/>
            <person name="Nusbaum C."/>
            <person name="Devon K."/>
            <person name="Henn M."/>
            <person name="Ma L.-J."/>
            <person name="Jaffe D.B."/>
            <person name="Butler J."/>
            <person name="Alvarez P."/>
            <person name="Gnerre S."/>
            <person name="Grabherr M."/>
            <person name="Kleber M."/>
            <person name="Mauceli E.W."/>
            <person name="Brockman W."/>
            <person name="Rounsley S."/>
            <person name="Young S.K."/>
            <person name="LaButti K."/>
            <person name="Pushparaj V."/>
            <person name="DeCaprio D."/>
            <person name="Crawford M."/>
            <person name="Koehrsen M."/>
            <person name="Engels R."/>
            <person name="Montgomery P."/>
            <person name="Pearson M."/>
            <person name="Howarth C."/>
            <person name="Larson L."/>
            <person name="Luoma S."/>
            <person name="White J."/>
            <person name="Alvarado L."/>
            <person name="Kodira C.D."/>
            <person name="Zeng Q."/>
            <person name="Oleary S."/>
            <person name="Yandava C."/>
            <person name="Denning D.W."/>
            <person name="Nierman W.C."/>
            <person name="Milne T."/>
            <person name="Madden K."/>
        </authorList>
    </citation>
    <scope>NUCLEOTIDE SEQUENCE [LARGE SCALE GENOMIC DNA]</scope>
    <source>
        <strain evidence="3">NIH 2624 / FGSC A1156</strain>
    </source>
</reference>
<dbReference type="VEuPathDB" id="FungiDB:ATEG_06374"/>
<dbReference type="STRING" id="341663.Q0CIW0"/>
<evidence type="ECO:0000313" key="3">
    <source>
        <dbReference type="Proteomes" id="UP000007963"/>
    </source>
</evidence>
<dbReference type="OrthoDB" id="5386625at2759"/>